<dbReference type="RefSeq" id="WP_135367043.1">
    <property type="nucleotide sequence ID" value="NZ_RKLX01000001.1"/>
</dbReference>
<evidence type="ECO:0000256" key="1">
    <source>
        <dbReference type="SAM" id="SignalP"/>
    </source>
</evidence>
<accession>A0A4Z0JCJ6</accession>
<reference evidence="2 3" key="1">
    <citation type="submission" date="2018-10" db="EMBL/GenBank/DDBJ databases">
        <title>Lactobacillus sp. R7 and Lactobacillus sp. R19 isolated from fermented mustard green product of Taiwan.</title>
        <authorList>
            <person name="Lin S.-T."/>
        </authorList>
    </citation>
    <scope>NUCLEOTIDE SEQUENCE [LARGE SCALE GENOMIC DNA]</scope>
    <source>
        <strain evidence="2 3">BCRC 81129</strain>
    </source>
</reference>
<feature type="signal peptide" evidence="1">
    <location>
        <begin position="1"/>
        <end position="21"/>
    </location>
</feature>
<comment type="caution">
    <text evidence="2">The sequence shown here is derived from an EMBL/GenBank/DDBJ whole genome shotgun (WGS) entry which is preliminary data.</text>
</comment>
<dbReference type="OrthoDB" id="2285054at2"/>
<proteinExistence type="predicted"/>
<name>A0A4Z0JCJ6_9LACO</name>
<keyword evidence="1" id="KW-0732">Signal</keyword>
<dbReference type="AlphaFoldDB" id="A0A4Z0JCJ6"/>
<evidence type="ECO:0000313" key="2">
    <source>
        <dbReference type="EMBL" id="TGD20476.1"/>
    </source>
</evidence>
<keyword evidence="3" id="KW-1185">Reference proteome</keyword>
<dbReference type="Proteomes" id="UP000297348">
    <property type="component" value="Unassembled WGS sequence"/>
</dbReference>
<sequence length="187" mass="21495">MKFTNMMGALLATVSLGAALAVTTPTTDAQASTKTTMASFPKKFQGTWYYYQKGHYNRYTIKAKQTSFRNFSGKKWRTGYSPVKVTPLNKKTKNVKKYQGDTVLFMSKGWLMDHPWEYYSKGIKINDPGTEGYKIVTRHYRGKKIKSLFIDRVWDASNGELHLQHYYKTKAQAKAFNPTGLIEDYPD</sequence>
<dbReference type="EMBL" id="RKLX01000001">
    <property type="protein sequence ID" value="TGD20476.1"/>
    <property type="molecule type" value="Genomic_DNA"/>
</dbReference>
<organism evidence="2 3">
    <name type="scientific">Levilactobacillus suantsaiihabitans</name>
    <dbReference type="NCBI Taxonomy" id="2487722"/>
    <lineage>
        <taxon>Bacteria</taxon>
        <taxon>Bacillati</taxon>
        <taxon>Bacillota</taxon>
        <taxon>Bacilli</taxon>
        <taxon>Lactobacillales</taxon>
        <taxon>Lactobacillaceae</taxon>
        <taxon>Levilactobacillus</taxon>
    </lineage>
</organism>
<gene>
    <name evidence="2" type="ORF">EGT51_01625</name>
</gene>
<feature type="chain" id="PRO_5038731346" evidence="1">
    <location>
        <begin position="22"/>
        <end position="187"/>
    </location>
</feature>
<evidence type="ECO:0000313" key="3">
    <source>
        <dbReference type="Proteomes" id="UP000297348"/>
    </source>
</evidence>
<protein>
    <submittedName>
        <fullName evidence="2">Uncharacterized protein</fullName>
    </submittedName>
</protein>